<evidence type="ECO:0000313" key="5">
    <source>
        <dbReference type="EMBL" id="CAB4679537.1"/>
    </source>
</evidence>
<gene>
    <name evidence="5" type="ORF">UFOPK2342_01039</name>
    <name evidence="6" type="ORF">UFOPK2423_00526</name>
    <name evidence="7" type="ORF">UFOPK3266_01229</name>
    <name evidence="8" type="ORF">UFOPK4367_00073</name>
</gene>
<evidence type="ECO:0000313" key="6">
    <source>
        <dbReference type="EMBL" id="CAB4690242.1"/>
    </source>
</evidence>
<dbReference type="PANTHER" id="PTHR30055">
    <property type="entry name" value="HTH-TYPE TRANSCRIPTIONAL REGULATOR RUTR"/>
    <property type="match status" value="1"/>
</dbReference>
<dbReference type="InterPro" id="IPR023772">
    <property type="entry name" value="DNA-bd_HTH_TetR-type_CS"/>
</dbReference>
<dbReference type="PRINTS" id="PR00455">
    <property type="entry name" value="HTHTETR"/>
</dbReference>
<keyword evidence="3" id="KW-0804">Transcription</keyword>
<evidence type="ECO:0000259" key="4">
    <source>
        <dbReference type="PROSITE" id="PS50977"/>
    </source>
</evidence>
<reference evidence="6" key="1">
    <citation type="submission" date="2020-05" db="EMBL/GenBank/DDBJ databases">
        <authorList>
            <person name="Chiriac C."/>
            <person name="Salcher M."/>
            <person name="Ghai R."/>
            <person name="Kavagutti S V."/>
        </authorList>
    </citation>
    <scope>NUCLEOTIDE SEQUENCE</scope>
</reference>
<dbReference type="GO" id="GO:0003700">
    <property type="term" value="F:DNA-binding transcription factor activity"/>
    <property type="evidence" value="ECO:0007669"/>
    <property type="project" value="TreeGrafter"/>
</dbReference>
<dbReference type="SUPFAM" id="SSF46689">
    <property type="entry name" value="Homeodomain-like"/>
    <property type="match status" value="1"/>
</dbReference>
<accession>A0A6J6NW51</accession>
<dbReference type="AlphaFoldDB" id="A0A6J6NW51"/>
<dbReference type="Pfam" id="PF00440">
    <property type="entry name" value="TetR_N"/>
    <property type="match status" value="1"/>
</dbReference>
<keyword evidence="1" id="KW-0805">Transcription regulation</keyword>
<dbReference type="EMBL" id="CAFBRC010000003">
    <property type="protein sequence ID" value="CAB5071043.1"/>
    <property type="molecule type" value="Genomic_DNA"/>
</dbReference>
<name>A0A6J6NW51_9ZZZZ</name>
<feature type="domain" description="HTH tetR-type" evidence="4">
    <location>
        <begin position="14"/>
        <end position="74"/>
    </location>
</feature>
<keyword evidence="2" id="KW-0238">DNA-binding</keyword>
<dbReference type="EMBL" id="CAEZXN010000008">
    <property type="protein sequence ID" value="CAB4690242.1"/>
    <property type="molecule type" value="Genomic_DNA"/>
</dbReference>
<dbReference type="PROSITE" id="PS01081">
    <property type="entry name" value="HTH_TETR_1"/>
    <property type="match status" value="1"/>
</dbReference>
<dbReference type="Gene3D" id="1.10.357.10">
    <property type="entry name" value="Tetracycline Repressor, domain 2"/>
    <property type="match status" value="1"/>
</dbReference>
<organism evidence="6">
    <name type="scientific">freshwater metagenome</name>
    <dbReference type="NCBI Taxonomy" id="449393"/>
    <lineage>
        <taxon>unclassified sequences</taxon>
        <taxon>metagenomes</taxon>
        <taxon>ecological metagenomes</taxon>
    </lineage>
</organism>
<evidence type="ECO:0000256" key="2">
    <source>
        <dbReference type="ARBA" id="ARBA00023125"/>
    </source>
</evidence>
<proteinExistence type="predicted"/>
<evidence type="ECO:0000256" key="1">
    <source>
        <dbReference type="ARBA" id="ARBA00023015"/>
    </source>
</evidence>
<sequence length="183" mass="19656">MSAGEHTRAGNAMGRARAGLFAGALSCIARQGVKATSMIEIADEGKIARATLYNHFRSKQELLRALMAEEIARAIAAAESAEDLRSAMGSLLTFLATHDALRFIATTEPTVFGRMLAATSDPLWLSLREECHRLFEKFGVSNAMQREILMRVLISSVIMPVADVDALVASALAKSSRGGATLF</sequence>
<dbReference type="InterPro" id="IPR050109">
    <property type="entry name" value="HTH-type_TetR-like_transc_reg"/>
</dbReference>
<dbReference type="PROSITE" id="PS50977">
    <property type="entry name" value="HTH_TETR_2"/>
    <property type="match status" value="1"/>
</dbReference>
<dbReference type="InterPro" id="IPR001647">
    <property type="entry name" value="HTH_TetR"/>
</dbReference>
<dbReference type="EMBL" id="CAEZXB010000019">
    <property type="protein sequence ID" value="CAB4679537.1"/>
    <property type="molecule type" value="Genomic_DNA"/>
</dbReference>
<dbReference type="PANTHER" id="PTHR30055:SF234">
    <property type="entry name" value="HTH-TYPE TRANSCRIPTIONAL REGULATOR BETI"/>
    <property type="match status" value="1"/>
</dbReference>
<dbReference type="GO" id="GO:0000976">
    <property type="term" value="F:transcription cis-regulatory region binding"/>
    <property type="evidence" value="ECO:0007669"/>
    <property type="project" value="TreeGrafter"/>
</dbReference>
<evidence type="ECO:0000256" key="3">
    <source>
        <dbReference type="ARBA" id="ARBA00023163"/>
    </source>
</evidence>
<dbReference type="EMBL" id="CAFBAA010000036">
    <property type="protein sequence ID" value="CAB4844780.1"/>
    <property type="molecule type" value="Genomic_DNA"/>
</dbReference>
<evidence type="ECO:0000313" key="7">
    <source>
        <dbReference type="EMBL" id="CAB4844780.1"/>
    </source>
</evidence>
<dbReference type="InterPro" id="IPR009057">
    <property type="entry name" value="Homeodomain-like_sf"/>
</dbReference>
<evidence type="ECO:0000313" key="8">
    <source>
        <dbReference type="EMBL" id="CAB5071043.1"/>
    </source>
</evidence>
<protein>
    <submittedName>
        <fullName evidence="6">Unannotated protein</fullName>
    </submittedName>
</protein>